<reference evidence="11" key="1">
    <citation type="journal article" date="2019" name="Int. J. Syst. Evol. Microbiol.">
        <title>The Global Catalogue of Microorganisms (GCM) 10K type strain sequencing project: providing services to taxonomists for standard genome sequencing and annotation.</title>
        <authorList>
            <consortium name="The Broad Institute Genomics Platform"/>
            <consortium name="The Broad Institute Genome Sequencing Center for Infectious Disease"/>
            <person name="Wu L."/>
            <person name="Ma J."/>
        </authorList>
    </citation>
    <scope>NUCLEOTIDE SEQUENCE [LARGE SCALE GENOMIC DNA]</scope>
    <source>
        <strain evidence="11">KCTC 33575</strain>
    </source>
</reference>
<comment type="caution">
    <text evidence="10">The sequence shown here is derived from an EMBL/GenBank/DDBJ whole genome shotgun (WGS) entry which is preliminary data.</text>
</comment>
<dbReference type="InterPro" id="IPR000297">
    <property type="entry name" value="PPIase_PpiC"/>
</dbReference>
<keyword evidence="5 6" id="KW-0413">Isomerase</keyword>
<evidence type="ECO:0000256" key="4">
    <source>
        <dbReference type="ARBA" id="ARBA00023110"/>
    </source>
</evidence>
<feature type="domain" description="PpiC" evidence="9">
    <location>
        <begin position="150"/>
        <end position="260"/>
    </location>
</feature>
<dbReference type="Gene3D" id="3.10.50.40">
    <property type="match status" value="1"/>
</dbReference>
<evidence type="ECO:0000256" key="7">
    <source>
        <dbReference type="SAM" id="MobiDB-lite"/>
    </source>
</evidence>
<sequence>MKKKLAPLLVSLGIIGLAGCSNDGEEAENTTSEGDVDFGEVLASSDAGDVTADDILNQMGTQQVATQTFQLTLDKVLMDKYSEELNQEDLQAEIDQEIEEMGGEEQVAMMLQQQQSNVDVESYKQQRLIAQYHDRYFIDEFDITDEEAKESVREGSHILVSVTEDGEEAPEGEEALTDEEAREKAEDLIQQLEDGADFAELATAESDDPGSAANNGSLGYVQRGQMVEPFENALFELEPGEMTTEPVKSDFGYHIILRGEEENIDDELSSVKRQIVNQRVQESPDEVLTMYQSLLDEYNVEFENEDIRTFIEDTYLQDEAAVDTEENPEDELGEE</sequence>
<dbReference type="EMBL" id="JBHUOQ010000001">
    <property type="protein sequence ID" value="MFD2828895.1"/>
    <property type="molecule type" value="Genomic_DNA"/>
</dbReference>
<dbReference type="InterPro" id="IPR027304">
    <property type="entry name" value="Trigger_fact/SurA_dom_sf"/>
</dbReference>
<evidence type="ECO:0000256" key="2">
    <source>
        <dbReference type="ARBA" id="ARBA00013194"/>
    </source>
</evidence>
<keyword evidence="11" id="KW-1185">Reference proteome</keyword>
<evidence type="ECO:0000259" key="9">
    <source>
        <dbReference type="PROSITE" id="PS50198"/>
    </source>
</evidence>
<evidence type="ECO:0000256" key="1">
    <source>
        <dbReference type="ARBA" id="ARBA00000971"/>
    </source>
</evidence>
<dbReference type="InterPro" id="IPR050245">
    <property type="entry name" value="PrsA_foldase"/>
</dbReference>
<evidence type="ECO:0000256" key="8">
    <source>
        <dbReference type="SAM" id="SignalP"/>
    </source>
</evidence>
<keyword evidence="4 6" id="KW-0697">Rotamase</keyword>
<organism evidence="10 11">
    <name type="scientific">Corticicoccus populi</name>
    <dbReference type="NCBI Taxonomy" id="1812821"/>
    <lineage>
        <taxon>Bacteria</taxon>
        <taxon>Bacillati</taxon>
        <taxon>Bacillota</taxon>
        <taxon>Bacilli</taxon>
        <taxon>Bacillales</taxon>
        <taxon>Staphylococcaceae</taxon>
        <taxon>Corticicoccus</taxon>
    </lineage>
</organism>
<dbReference type="EC" id="5.2.1.8" evidence="2"/>
<dbReference type="PANTHER" id="PTHR47245:SF1">
    <property type="entry name" value="FOLDASE PROTEIN PRSA"/>
    <property type="match status" value="1"/>
</dbReference>
<dbReference type="Pfam" id="PF13616">
    <property type="entry name" value="Rotamase_3"/>
    <property type="match status" value="1"/>
</dbReference>
<dbReference type="Proteomes" id="UP001597519">
    <property type="component" value="Unassembled WGS sequence"/>
</dbReference>
<accession>A0ABW5WSK2</accession>
<feature type="region of interest" description="Disordered" evidence="7">
    <location>
        <begin position="316"/>
        <end position="335"/>
    </location>
</feature>
<dbReference type="InterPro" id="IPR046357">
    <property type="entry name" value="PPIase_dom_sf"/>
</dbReference>
<dbReference type="GO" id="GO:0003755">
    <property type="term" value="F:peptidyl-prolyl cis-trans isomerase activity"/>
    <property type="evidence" value="ECO:0007669"/>
    <property type="project" value="UniProtKB-EC"/>
</dbReference>
<dbReference type="RefSeq" id="WP_377770403.1">
    <property type="nucleotide sequence ID" value="NZ_JBHUOQ010000001.1"/>
</dbReference>
<feature type="compositionally biased region" description="Acidic residues" evidence="7">
    <location>
        <begin position="320"/>
        <end position="335"/>
    </location>
</feature>
<evidence type="ECO:0000256" key="5">
    <source>
        <dbReference type="ARBA" id="ARBA00023235"/>
    </source>
</evidence>
<feature type="signal peptide" evidence="8">
    <location>
        <begin position="1"/>
        <end position="23"/>
    </location>
</feature>
<dbReference type="SUPFAM" id="SSF109998">
    <property type="entry name" value="Triger factor/SurA peptide-binding domain-like"/>
    <property type="match status" value="1"/>
</dbReference>
<dbReference type="SUPFAM" id="SSF54534">
    <property type="entry name" value="FKBP-like"/>
    <property type="match status" value="1"/>
</dbReference>
<proteinExistence type="predicted"/>
<dbReference type="PANTHER" id="PTHR47245">
    <property type="entry name" value="PEPTIDYLPROLYL ISOMERASE"/>
    <property type="match status" value="1"/>
</dbReference>
<protein>
    <recommendedName>
        <fullName evidence="2">peptidylprolyl isomerase</fullName>
        <ecNumber evidence="2">5.2.1.8</ecNumber>
    </recommendedName>
</protein>
<feature type="compositionally biased region" description="Acidic residues" evidence="7">
    <location>
        <begin position="164"/>
        <end position="178"/>
    </location>
</feature>
<keyword evidence="3 8" id="KW-0732">Signal</keyword>
<evidence type="ECO:0000313" key="11">
    <source>
        <dbReference type="Proteomes" id="UP001597519"/>
    </source>
</evidence>
<name>A0ABW5WSK2_9STAP</name>
<comment type="catalytic activity">
    <reaction evidence="1">
        <text>[protein]-peptidylproline (omega=180) = [protein]-peptidylproline (omega=0)</text>
        <dbReference type="Rhea" id="RHEA:16237"/>
        <dbReference type="Rhea" id="RHEA-COMP:10747"/>
        <dbReference type="Rhea" id="RHEA-COMP:10748"/>
        <dbReference type="ChEBI" id="CHEBI:83833"/>
        <dbReference type="ChEBI" id="CHEBI:83834"/>
        <dbReference type="EC" id="5.2.1.8"/>
    </reaction>
</comment>
<evidence type="ECO:0000256" key="6">
    <source>
        <dbReference type="PROSITE-ProRule" id="PRU00278"/>
    </source>
</evidence>
<gene>
    <name evidence="10" type="ORF">ACFSX4_00300</name>
</gene>
<dbReference type="PROSITE" id="PS51257">
    <property type="entry name" value="PROKAR_LIPOPROTEIN"/>
    <property type="match status" value="1"/>
</dbReference>
<feature type="chain" id="PRO_5046166043" description="peptidylprolyl isomerase" evidence="8">
    <location>
        <begin position="24"/>
        <end position="335"/>
    </location>
</feature>
<dbReference type="PROSITE" id="PS50198">
    <property type="entry name" value="PPIC_PPIASE_2"/>
    <property type="match status" value="1"/>
</dbReference>
<evidence type="ECO:0000256" key="3">
    <source>
        <dbReference type="ARBA" id="ARBA00022729"/>
    </source>
</evidence>
<evidence type="ECO:0000313" key="10">
    <source>
        <dbReference type="EMBL" id="MFD2828895.1"/>
    </source>
</evidence>
<feature type="region of interest" description="Disordered" evidence="7">
    <location>
        <begin position="162"/>
        <end position="184"/>
    </location>
</feature>